<name>A0ACC3CC91_PYRYE</name>
<comment type="caution">
    <text evidence="1">The sequence shown here is derived from an EMBL/GenBank/DDBJ whole genome shotgun (WGS) entry which is preliminary data.</text>
</comment>
<organism evidence="1 2">
    <name type="scientific">Pyropia yezoensis</name>
    <name type="common">Susabi-nori</name>
    <name type="synonym">Porphyra yezoensis</name>
    <dbReference type="NCBI Taxonomy" id="2788"/>
    <lineage>
        <taxon>Eukaryota</taxon>
        <taxon>Rhodophyta</taxon>
        <taxon>Bangiophyceae</taxon>
        <taxon>Bangiales</taxon>
        <taxon>Bangiaceae</taxon>
        <taxon>Pyropia</taxon>
    </lineage>
</organism>
<gene>
    <name evidence="1" type="ORF">I4F81_009888</name>
</gene>
<protein>
    <submittedName>
        <fullName evidence="1">Uncharacterized protein</fullName>
    </submittedName>
</protein>
<sequence>MVTLLAVGVLLIALGPTVGIAVVLLLPRPHLTIISVLAAFFYILALALSAAIWHAIPPLKEVYPYVLFLAAAYLLGLGDGADAFLRPGPINVTLTGIAVGTGFGLVSVLTNLVSFMADHYMEDTAIYTDRCPINFFVAAGTLAAAYSILHVVLAVWVWPFYTERRWLGVAAVGALHVGVAMASLGNRVDNGCRWTLGMVLGMVAITTVVVVVVTMRRVTRGKRALE</sequence>
<keyword evidence="2" id="KW-1185">Reference proteome</keyword>
<evidence type="ECO:0000313" key="2">
    <source>
        <dbReference type="Proteomes" id="UP000798662"/>
    </source>
</evidence>
<accession>A0ACC3CC91</accession>
<reference evidence="1" key="1">
    <citation type="submission" date="2019-11" db="EMBL/GenBank/DDBJ databases">
        <title>Nori genome reveals adaptations in red seaweeds to the harsh intertidal environment.</title>
        <authorList>
            <person name="Wang D."/>
            <person name="Mao Y."/>
        </authorList>
    </citation>
    <scope>NUCLEOTIDE SEQUENCE</scope>
    <source>
        <tissue evidence="1">Gametophyte</tissue>
    </source>
</reference>
<dbReference type="EMBL" id="CM020620">
    <property type="protein sequence ID" value="KAK1867381.1"/>
    <property type="molecule type" value="Genomic_DNA"/>
</dbReference>
<dbReference type="Proteomes" id="UP000798662">
    <property type="component" value="Chromosome 3"/>
</dbReference>
<evidence type="ECO:0000313" key="1">
    <source>
        <dbReference type="EMBL" id="KAK1867381.1"/>
    </source>
</evidence>
<proteinExistence type="predicted"/>